<feature type="compositionally biased region" description="Low complexity" evidence="1">
    <location>
        <begin position="370"/>
        <end position="380"/>
    </location>
</feature>
<dbReference type="InterPro" id="IPR003399">
    <property type="entry name" value="Mce/MlaD"/>
</dbReference>
<protein>
    <submittedName>
        <fullName evidence="4">MCE family protein</fullName>
    </submittedName>
</protein>
<comment type="caution">
    <text evidence="4">The sequence shown here is derived from an EMBL/GenBank/DDBJ whole genome shotgun (WGS) entry which is preliminary data.</text>
</comment>
<reference evidence="4 5" key="1">
    <citation type="submission" date="2018-09" db="EMBL/GenBank/DDBJ databases">
        <title>Genome sequencing of Nocardioides immobilis CCTCC AB 2017083 for comparison to Nocardioides silvaticus.</title>
        <authorList>
            <person name="Li C."/>
            <person name="Wang G."/>
        </authorList>
    </citation>
    <scope>NUCLEOTIDE SEQUENCE [LARGE SCALE GENOMIC DNA]</scope>
    <source>
        <strain evidence="4 5">CCTCC AB 2017083</strain>
    </source>
</reference>
<organism evidence="4 5">
    <name type="scientific">Nocardioides immobilis</name>
    <dbReference type="NCBI Taxonomy" id="2049295"/>
    <lineage>
        <taxon>Bacteria</taxon>
        <taxon>Bacillati</taxon>
        <taxon>Actinomycetota</taxon>
        <taxon>Actinomycetes</taxon>
        <taxon>Propionibacteriales</taxon>
        <taxon>Nocardioidaceae</taxon>
        <taxon>Nocardioides</taxon>
    </lineage>
</organism>
<dbReference type="Pfam" id="PF02470">
    <property type="entry name" value="MlaD"/>
    <property type="match status" value="1"/>
</dbReference>
<feature type="compositionally biased region" description="Low complexity" evidence="1">
    <location>
        <begin position="420"/>
        <end position="429"/>
    </location>
</feature>
<dbReference type="InterPro" id="IPR024516">
    <property type="entry name" value="Mce_C"/>
</dbReference>
<evidence type="ECO:0000313" key="5">
    <source>
        <dbReference type="Proteomes" id="UP000283644"/>
    </source>
</evidence>
<dbReference type="Proteomes" id="UP000283644">
    <property type="component" value="Unassembled WGS sequence"/>
</dbReference>
<gene>
    <name evidence="4" type="ORF">D0Z08_03885</name>
</gene>
<dbReference type="InterPro" id="IPR005693">
    <property type="entry name" value="Mce"/>
</dbReference>
<dbReference type="AlphaFoldDB" id="A0A417Y613"/>
<dbReference type="RefSeq" id="WP_118922881.1">
    <property type="nucleotide sequence ID" value="NZ_QXGH01000010.1"/>
</dbReference>
<dbReference type="OrthoDB" id="9774928at2"/>
<dbReference type="InterPro" id="IPR052336">
    <property type="entry name" value="MlaD_Phospholipid_Transporter"/>
</dbReference>
<evidence type="ECO:0000259" key="2">
    <source>
        <dbReference type="Pfam" id="PF02470"/>
    </source>
</evidence>
<keyword evidence="5" id="KW-1185">Reference proteome</keyword>
<feature type="compositionally biased region" description="Basic and acidic residues" evidence="1">
    <location>
        <begin position="387"/>
        <end position="402"/>
    </location>
</feature>
<feature type="domain" description="Mammalian cell entry C-terminal" evidence="3">
    <location>
        <begin position="132"/>
        <end position="311"/>
    </location>
</feature>
<evidence type="ECO:0000259" key="3">
    <source>
        <dbReference type="Pfam" id="PF11887"/>
    </source>
</evidence>
<feature type="region of interest" description="Disordered" evidence="1">
    <location>
        <begin position="350"/>
        <end position="429"/>
    </location>
</feature>
<evidence type="ECO:0000313" key="4">
    <source>
        <dbReference type="EMBL" id="RHW28142.1"/>
    </source>
</evidence>
<evidence type="ECO:0000256" key="1">
    <source>
        <dbReference type="SAM" id="MobiDB-lite"/>
    </source>
</evidence>
<accession>A0A417Y613</accession>
<dbReference type="PANTHER" id="PTHR33371">
    <property type="entry name" value="INTERMEMBRANE PHOSPHOLIPID TRANSPORT SYSTEM BINDING PROTEIN MLAD-RELATED"/>
    <property type="match status" value="1"/>
</dbReference>
<dbReference type="NCBIfam" id="TIGR00996">
    <property type="entry name" value="Mtu_fam_mce"/>
    <property type="match status" value="1"/>
</dbReference>
<dbReference type="Pfam" id="PF11887">
    <property type="entry name" value="Mce4_CUP1"/>
    <property type="match status" value="1"/>
</dbReference>
<dbReference type="PROSITE" id="PS51257">
    <property type="entry name" value="PROKAR_LIPOPROTEIN"/>
    <property type="match status" value="1"/>
</dbReference>
<dbReference type="PANTHER" id="PTHR33371:SF15">
    <property type="entry name" value="LIPOPROTEIN LPRN"/>
    <property type="match status" value="1"/>
</dbReference>
<name>A0A417Y613_9ACTN</name>
<dbReference type="EMBL" id="QXGH01000010">
    <property type="protein sequence ID" value="RHW28142.1"/>
    <property type="molecule type" value="Genomic_DNA"/>
</dbReference>
<proteinExistence type="predicted"/>
<feature type="domain" description="Mce/MlaD" evidence="2">
    <location>
        <begin position="47"/>
        <end position="120"/>
    </location>
</feature>
<sequence length="429" mass="45933">MKTIATVRTVRTGFVAVLLALTLSGCSWTGLNSIALPFTKGGGDDRIEITVEMENAANLVPNSEVKYGEVTIGSVRKIELDDWVATLTVGLEGDVLVPSDVTASIAQKSLLGAEYLELKDPANRPAAWDADYLESGDEIGLDRTSRYPETEEVLTAASLLLNGGGLPQLQTISHELNAAFGGRGKDIRSFMTTVSRFTSRLDRQRDNIAATLTQLDRISRTVVSDKTKVGRLLEELPRGFRTISQERRQLVRTLQSLDDFGHVAHRVVSGTKRDFQANLDNLAVITRELADHGDTLADSLDGLTYPFNTRAADNVIYGDYMNLISEIEVSPGNLTDHWLGGTPLDGLFPAVLEGSPTGPAVDADDPLSTDPLDGLLDGVDGLLGGRDPGREGGRDGGRDRSPGNENQDEPAADDNGGLSGLLNPLLGGN</sequence>
<dbReference type="GO" id="GO:0005576">
    <property type="term" value="C:extracellular region"/>
    <property type="evidence" value="ECO:0007669"/>
    <property type="project" value="TreeGrafter"/>
</dbReference>